<comment type="caution">
    <text evidence="2">The sequence shown here is derived from an EMBL/GenBank/DDBJ whole genome shotgun (WGS) entry which is preliminary data.</text>
</comment>
<sequence>MTARKVRAGRPVTRWMGSVTRRSTLAAMGRFIPGPDGAVSSDTEGVRADALEEGQRDRRRVEVARGRHGVGAGISADMTALHSNRMRTTGPIQQSGPGSASQEVGARSGQTLRERGITVIQRTDGAPLTCRESSRRPRHGRHRGSDWHPHGKAPPHPRRPRPACAPAGTQARAGHTPCTDHTPGPPPPHTSQPRIHDTKSRAQAPARVLNNAQKGLEDVTPPIGPKSLPTADSRTTPPRPGRKTPRRAHSGHSSVVG</sequence>
<dbReference type="EMBL" id="JAGGLP010000020">
    <property type="protein sequence ID" value="MBP2054306.1"/>
    <property type="molecule type" value="Genomic_DNA"/>
</dbReference>
<dbReference type="Proteomes" id="UP001519309">
    <property type="component" value="Unassembled WGS sequence"/>
</dbReference>
<feature type="compositionally biased region" description="Basic residues" evidence="1">
    <location>
        <begin position="150"/>
        <end position="161"/>
    </location>
</feature>
<proteinExistence type="predicted"/>
<keyword evidence="3" id="KW-1185">Reference proteome</keyword>
<feature type="region of interest" description="Disordered" evidence="1">
    <location>
        <begin position="87"/>
        <end position="257"/>
    </location>
</feature>
<feature type="compositionally biased region" description="Basic residues" evidence="1">
    <location>
        <begin position="240"/>
        <end position="250"/>
    </location>
</feature>
<evidence type="ECO:0000313" key="2">
    <source>
        <dbReference type="EMBL" id="MBP2054306.1"/>
    </source>
</evidence>
<protein>
    <submittedName>
        <fullName evidence="2">Uncharacterized protein</fullName>
    </submittedName>
</protein>
<feature type="compositionally biased region" description="Basic and acidic residues" evidence="1">
    <location>
        <begin position="44"/>
        <end position="59"/>
    </location>
</feature>
<reference evidence="2 3" key="1">
    <citation type="submission" date="2021-03" db="EMBL/GenBank/DDBJ databases">
        <title>Genomic Encyclopedia of Type Strains, Phase IV (KMG-IV): sequencing the most valuable type-strain genomes for metagenomic binning, comparative biology and taxonomic classification.</title>
        <authorList>
            <person name="Goeker M."/>
        </authorList>
    </citation>
    <scope>NUCLEOTIDE SEQUENCE [LARGE SCALE GENOMIC DNA]</scope>
    <source>
        <strain evidence="2 3">DSM 40499</strain>
    </source>
</reference>
<evidence type="ECO:0000313" key="3">
    <source>
        <dbReference type="Proteomes" id="UP001519309"/>
    </source>
</evidence>
<feature type="region of interest" description="Disordered" evidence="1">
    <location>
        <begin position="34"/>
        <end position="59"/>
    </location>
</feature>
<organism evidence="2 3">
    <name type="scientific">Streptomyces griseochromogenes</name>
    <dbReference type="NCBI Taxonomy" id="68214"/>
    <lineage>
        <taxon>Bacteria</taxon>
        <taxon>Bacillati</taxon>
        <taxon>Actinomycetota</taxon>
        <taxon>Actinomycetes</taxon>
        <taxon>Kitasatosporales</taxon>
        <taxon>Streptomycetaceae</taxon>
        <taxon>Streptomyces</taxon>
    </lineage>
</organism>
<name>A0ABS4M3Q5_9ACTN</name>
<accession>A0ABS4M3Q5</accession>
<evidence type="ECO:0000256" key="1">
    <source>
        <dbReference type="SAM" id="MobiDB-lite"/>
    </source>
</evidence>
<feature type="compositionally biased region" description="Polar residues" evidence="1">
    <location>
        <begin position="87"/>
        <end position="102"/>
    </location>
</feature>
<gene>
    <name evidence="2" type="ORF">J2Z21_007309</name>
</gene>